<reference evidence="1 2" key="1">
    <citation type="submission" date="2016-04" db="EMBL/GenBank/DDBJ databases">
        <authorList>
            <person name="Chen L."/>
            <person name="Zhuang W."/>
            <person name="Wang G."/>
        </authorList>
    </citation>
    <scope>NUCLEOTIDE SEQUENCE [LARGE SCALE GENOMIC DNA]</scope>
    <source>
        <strain evidence="2">GR20</strain>
    </source>
</reference>
<evidence type="ECO:0000313" key="2">
    <source>
        <dbReference type="Proteomes" id="UP000192277"/>
    </source>
</evidence>
<dbReference type="EMBL" id="LWBO01000077">
    <property type="protein sequence ID" value="OQP40344.1"/>
    <property type="molecule type" value="Genomic_DNA"/>
</dbReference>
<dbReference type="InterPro" id="IPR032710">
    <property type="entry name" value="NTF2-like_dom_sf"/>
</dbReference>
<dbReference type="Gene3D" id="3.10.450.50">
    <property type="match status" value="1"/>
</dbReference>
<gene>
    <name evidence="1" type="ORF">A4D02_15615</name>
</gene>
<dbReference type="RefSeq" id="WP_014217763.1">
    <property type="nucleotide sequence ID" value="NZ_LWBO01000077.1"/>
</dbReference>
<keyword evidence="2" id="KW-1185">Reference proteome</keyword>
<name>A0ABX3NND6_9BACT</name>
<sequence>MKKISIAMTIAIVTILFVSEGCQQNPAAAVNSTVNIDSLKKIALDLAAANDTIASHITKFDELDFDVFSNQKWDRLKESHAPDIKVFWPDGHMAQGIDVHIEDLKKLFVHAPDTRIKEHPIKFGSGNYTLVTGVFEGTFTKPMPVGNGKFIQPTGKAFKMPMATVGIWKNGVMIEEHLFWDNATYAKQIGLQ</sequence>
<proteinExistence type="predicted"/>
<dbReference type="Pfam" id="PF07366">
    <property type="entry name" value="SnoaL"/>
    <property type="match status" value="1"/>
</dbReference>
<protein>
    <submittedName>
        <fullName evidence="1">Polyketide cyclase</fullName>
    </submittedName>
</protein>
<dbReference type="InterPro" id="IPR009959">
    <property type="entry name" value="Cyclase_SnoaL-like"/>
</dbReference>
<organism evidence="1 2">
    <name type="scientific">Niastella koreensis</name>
    <dbReference type="NCBI Taxonomy" id="354356"/>
    <lineage>
        <taxon>Bacteria</taxon>
        <taxon>Pseudomonadati</taxon>
        <taxon>Bacteroidota</taxon>
        <taxon>Chitinophagia</taxon>
        <taxon>Chitinophagales</taxon>
        <taxon>Chitinophagaceae</taxon>
        <taxon>Niastella</taxon>
    </lineage>
</organism>
<evidence type="ECO:0000313" key="1">
    <source>
        <dbReference type="EMBL" id="OQP40344.1"/>
    </source>
</evidence>
<dbReference type="Proteomes" id="UP000192277">
    <property type="component" value="Unassembled WGS sequence"/>
</dbReference>
<dbReference type="SUPFAM" id="SSF54427">
    <property type="entry name" value="NTF2-like"/>
    <property type="match status" value="1"/>
</dbReference>
<comment type="caution">
    <text evidence="1">The sequence shown here is derived from an EMBL/GenBank/DDBJ whole genome shotgun (WGS) entry which is preliminary data.</text>
</comment>
<dbReference type="PANTHER" id="PTHR38436:SF1">
    <property type="entry name" value="ESTER CYCLASE"/>
    <property type="match status" value="1"/>
</dbReference>
<dbReference type="PANTHER" id="PTHR38436">
    <property type="entry name" value="POLYKETIDE CYCLASE SNOAL-LIKE DOMAIN"/>
    <property type="match status" value="1"/>
</dbReference>
<accession>A0ABX3NND6</accession>